<proteinExistence type="predicted"/>
<reference evidence="2" key="2">
    <citation type="journal article" date="2021" name="Microbiome">
        <title>Successional dynamics and alternative stable states in a saline activated sludge microbial community over 9 years.</title>
        <authorList>
            <person name="Wang Y."/>
            <person name="Ye J."/>
            <person name="Ju F."/>
            <person name="Liu L."/>
            <person name="Boyd J.A."/>
            <person name="Deng Y."/>
            <person name="Parks D.H."/>
            <person name="Jiang X."/>
            <person name="Yin X."/>
            <person name="Woodcroft B.J."/>
            <person name="Tyson G.W."/>
            <person name="Hugenholtz P."/>
            <person name="Polz M.F."/>
            <person name="Zhang T."/>
        </authorList>
    </citation>
    <scope>NUCLEOTIDE SEQUENCE</scope>
    <source>
        <strain evidence="2">HKST-UBA02</strain>
    </source>
</reference>
<evidence type="ECO:0000313" key="2">
    <source>
        <dbReference type="EMBL" id="MCA9755211.1"/>
    </source>
</evidence>
<dbReference type="InterPro" id="IPR052194">
    <property type="entry name" value="MESH1"/>
</dbReference>
<dbReference type="AlphaFoldDB" id="A0A956SCC9"/>
<dbReference type="SUPFAM" id="SSF109604">
    <property type="entry name" value="HD-domain/PDEase-like"/>
    <property type="match status" value="1"/>
</dbReference>
<dbReference type="EMBL" id="JAGQHS010000018">
    <property type="protein sequence ID" value="MCA9755211.1"/>
    <property type="molecule type" value="Genomic_DNA"/>
</dbReference>
<dbReference type="CDD" id="cd00077">
    <property type="entry name" value="HDc"/>
    <property type="match status" value="1"/>
</dbReference>
<dbReference type="PANTHER" id="PTHR46246">
    <property type="entry name" value="GUANOSINE-3',5'-BIS(DIPHOSPHATE) 3'-PYROPHOSPHOHYDROLASE MESH1"/>
    <property type="match status" value="1"/>
</dbReference>
<gene>
    <name evidence="2" type="ORF">KDA27_05365</name>
</gene>
<organism evidence="2 3">
    <name type="scientific">Eiseniibacteriota bacterium</name>
    <dbReference type="NCBI Taxonomy" id="2212470"/>
    <lineage>
        <taxon>Bacteria</taxon>
        <taxon>Candidatus Eiseniibacteriota</taxon>
    </lineage>
</organism>
<comment type="caution">
    <text evidence="2">The sequence shown here is derived from an EMBL/GenBank/DDBJ whole genome shotgun (WGS) entry which is preliminary data.</text>
</comment>
<dbReference type="Pfam" id="PF13328">
    <property type="entry name" value="HD_4"/>
    <property type="match status" value="1"/>
</dbReference>
<dbReference type="Proteomes" id="UP000739538">
    <property type="component" value="Unassembled WGS sequence"/>
</dbReference>
<dbReference type="SMART" id="SM00471">
    <property type="entry name" value="HDc"/>
    <property type="match status" value="1"/>
</dbReference>
<sequence>MTQTTALLRAASFAATKHRRQRRKDPEASPYINHPLAVAQLLATVGGVTDVVLLQAALLHDTIEDTETTAEELEREFGAEVRVLVEEVTDDMSLPRAERKRRQIERAPHVSPRAQQLKIADHASNLDDLGLDAPVTWSMEKRNSYVAWSLQVIAGCRGVNAALEAHYDEAVKRAKSRLARQV</sequence>
<protein>
    <submittedName>
        <fullName evidence="2">Bifunctional (P)ppGpp synthetase/guanosine-3',5'-bis(Diphosphate) 3'-pyrophosphohydrolase</fullName>
    </submittedName>
</protein>
<accession>A0A956SCC9</accession>
<dbReference type="Gene3D" id="1.10.3210.10">
    <property type="entry name" value="Hypothetical protein af1432"/>
    <property type="match status" value="1"/>
</dbReference>
<dbReference type="PANTHER" id="PTHR46246:SF1">
    <property type="entry name" value="GUANOSINE-3',5'-BIS(DIPHOSPHATE) 3'-PYROPHOSPHOHYDROLASE MESH1"/>
    <property type="match status" value="1"/>
</dbReference>
<dbReference type="InterPro" id="IPR003607">
    <property type="entry name" value="HD/PDEase_dom"/>
</dbReference>
<evidence type="ECO:0000313" key="3">
    <source>
        <dbReference type="Proteomes" id="UP000739538"/>
    </source>
</evidence>
<dbReference type="GO" id="GO:0008893">
    <property type="term" value="F:guanosine-3',5'-bis(diphosphate) 3'-diphosphatase activity"/>
    <property type="evidence" value="ECO:0007669"/>
    <property type="project" value="TreeGrafter"/>
</dbReference>
<reference evidence="2" key="1">
    <citation type="submission" date="2020-04" db="EMBL/GenBank/DDBJ databases">
        <authorList>
            <person name="Zhang T."/>
        </authorList>
    </citation>
    <scope>NUCLEOTIDE SEQUENCE</scope>
    <source>
        <strain evidence="2">HKST-UBA02</strain>
    </source>
</reference>
<evidence type="ECO:0000259" key="1">
    <source>
        <dbReference type="SMART" id="SM00471"/>
    </source>
</evidence>
<feature type="domain" description="HD/PDEase" evidence="1">
    <location>
        <begin position="27"/>
        <end position="135"/>
    </location>
</feature>
<name>A0A956SCC9_UNCEI</name>